<dbReference type="AlphaFoldDB" id="A0A0D8ZQD3"/>
<dbReference type="OrthoDB" id="503305at2"/>
<dbReference type="SMART" id="SM00382">
    <property type="entry name" value="AAA"/>
    <property type="match status" value="1"/>
</dbReference>
<accession>A0A0D8ZQD3</accession>
<comment type="caution">
    <text evidence="3">The sequence shown here is derived from an EMBL/GenBank/DDBJ whole genome shotgun (WGS) entry which is preliminary data.</text>
</comment>
<sequence length="343" mass="39378">MQALAKKYKRSRRDLLETYCKSLIAQHLADPVKLQDLKDKFGDRRQWILRGWIPKASLILLHAHGGTGKTLFVQHLMKLLTSGEDWQEYKVQGKNSILYIQTDTSPANLIESLKQVGITNDCPIQYHTDWQIDYTAQLYRWIKASRPAVVIIDSLASVNRFTTISENDTEYARPILYLGDIAREFGCSFLLLHHSNSEGKSRGSKAIRAAVDEEWNLEAVNPKDPSDPERVLTMQKSRSRMPMKYKLKFDDDSFAWNLLDPEDEDGNLTQNSGTRWLIVDYLNKHQGVLFCPASIADALNKPESTIRRELPGLYREGLIDREPNPNFRIGHGGQMKHHYLINL</sequence>
<protein>
    <recommendedName>
        <fullName evidence="2">AAA+ ATPase domain-containing protein</fullName>
    </recommendedName>
</protein>
<keyword evidence="1" id="KW-0238">DNA-binding</keyword>
<name>A0A0D8ZQD3_9CYAN</name>
<dbReference type="InterPro" id="IPR027417">
    <property type="entry name" value="P-loop_NTPase"/>
</dbReference>
<dbReference type="SUPFAM" id="SSF52540">
    <property type="entry name" value="P-loop containing nucleoside triphosphate hydrolases"/>
    <property type="match status" value="1"/>
</dbReference>
<keyword evidence="4" id="KW-1185">Reference proteome</keyword>
<dbReference type="InterPro" id="IPR036390">
    <property type="entry name" value="WH_DNA-bd_sf"/>
</dbReference>
<evidence type="ECO:0000256" key="1">
    <source>
        <dbReference type="ARBA" id="ARBA00023125"/>
    </source>
</evidence>
<evidence type="ECO:0000259" key="2">
    <source>
        <dbReference type="SMART" id="SM00382"/>
    </source>
</evidence>
<evidence type="ECO:0000313" key="4">
    <source>
        <dbReference type="Proteomes" id="UP000032452"/>
    </source>
</evidence>
<gene>
    <name evidence="3" type="ORF">UH38_24065</name>
</gene>
<dbReference type="Pfam" id="PF13481">
    <property type="entry name" value="AAA_25"/>
    <property type="match status" value="1"/>
</dbReference>
<proteinExistence type="predicted"/>
<dbReference type="Gene3D" id="3.40.50.300">
    <property type="entry name" value="P-loop containing nucleotide triphosphate hydrolases"/>
    <property type="match status" value="1"/>
</dbReference>
<dbReference type="Proteomes" id="UP000032452">
    <property type="component" value="Unassembled WGS sequence"/>
</dbReference>
<dbReference type="InterPro" id="IPR003593">
    <property type="entry name" value="AAA+_ATPase"/>
</dbReference>
<evidence type="ECO:0000313" key="3">
    <source>
        <dbReference type="EMBL" id="KJH69416.1"/>
    </source>
</evidence>
<dbReference type="EMBL" id="JYON01000046">
    <property type="protein sequence ID" value="KJH69416.1"/>
    <property type="molecule type" value="Genomic_DNA"/>
</dbReference>
<organism evidence="3 4">
    <name type="scientific">Aliterella atlantica CENA595</name>
    <dbReference type="NCBI Taxonomy" id="1618023"/>
    <lineage>
        <taxon>Bacteria</taxon>
        <taxon>Bacillati</taxon>
        <taxon>Cyanobacteriota</taxon>
        <taxon>Cyanophyceae</taxon>
        <taxon>Chroococcidiopsidales</taxon>
        <taxon>Aliterellaceae</taxon>
        <taxon>Aliterella</taxon>
    </lineage>
</organism>
<dbReference type="SUPFAM" id="SSF46785">
    <property type="entry name" value="Winged helix' DNA-binding domain"/>
    <property type="match status" value="1"/>
</dbReference>
<dbReference type="RefSeq" id="WP_045057252.1">
    <property type="nucleotide sequence ID" value="NZ_CAWMDP010000009.1"/>
</dbReference>
<reference evidence="3 4" key="1">
    <citation type="submission" date="2015-02" db="EMBL/GenBank/DDBJ databases">
        <title>Draft genome of a novel marine cyanobacterium (Chroococcales) isolated from South Atlantic Ocean.</title>
        <authorList>
            <person name="Rigonato J."/>
            <person name="Alvarenga D.O."/>
            <person name="Branco L.H."/>
            <person name="Varani A.M."/>
            <person name="Brandini F.P."/>
            <person name="Fiore M.F."/>
        </authorList>
    </citation>
    <scope>NUCLEOTIDE SEQUENCE [LARGE SCALE GENOMIC DNA]</scope>
    <source>
        <strain evidence="3 4">CENA595</strain>
    </source>
</reference>
<dbReference type="GO" id="GO:0003677">
    <property type="term" value="F:DNA binding"/>
    <property type="evidence" value="ECO:0007669"/>
    <property type="project" value="UniProtKB-KW"/>
</dbReference>
<feature type="domain" description="AAA+ ATPase" evidence="2">
    <location>
        <begin position="55"/>
        <end position="221"/>
    </location>
</feature>
<dbReference type="STRING" id="1618023.UH38_24065"/>